<feature type="domain" description="GAF" evidence="3">
    <location>
        <begin position="328"/>
        <end position="474"/>
    </location>
</feature>
<dbReference type="InterPro" id="IPR029016">
    <property type="entry name" value="GAF-like_dom_sf"/>
</dbReference>
<dbReference type="Pfam" id="PF13185">
    <property type="entry name" value="GAF_2"/>
    <property type="match status" value="1"/>
</dbReference>
<protein>
    <submittedName>
        <fullName evidence="4">GAF domain-containing protein</fullName>
    </submittedName>
</protein>
<feature type="coiled-coil region" evidence="1">
    <location>
        <begin position="284"/>
        <end position="342"/>
    </location>
</feature>
<dbReference type="SMART" id="SM00065">
    <property type="entry name" value="GAF"/>
    <property type="match status" value="1"/>
</dbReference>
<evidence type="ECO:0000256" key="1">
    <source>
        <dbReference type="SAM" id="Coils"/>
    </source>
</evidence>
<dbReference type="RefSeq" id="WP_377580237.1">
    <property type="nucleotide sequence ID" value="NZ_JBHTKA010000007.1"/>
</dbReference>
<accession>A0ABW3K730</accession>
<comment type="caution">
    <text evidence="4">The sequence shown here is derived from an EMBL/GenBank/DDBJ whole genome shotgun (WGS) entry which is preliminary data.</text>
</comment>
<dbReference type="InterPro" id="IPR003018">
    <property type="entry name" value="GAF"/>
</dbReference>
<evidence type="ECO:0000313" key="5">
    <source>
        <dbReference type="Proteomes" id="UP001597112"/>
    </source>
</evidence>
<sequence length="578" mass="67324">MKMKEFGRRNIITVAIALVGTLLVVSTFSIFQNRKTVIRNNIIRKESDTLVSYTNALVSYYLHNLDLGIRAYGATGDEEMKGPMEAALVDRDSMFHTLEVGLQAQSYDVTELRELQREFEKYGDYCLEMAALVKVDSMKTFREMLSKNEGLRVWLRWNDIGVKIINFEKKMNKEAENEYQAALDNNLYLQFFILLIGLPTLMFVITKIKKDTRERIRLLKELELNNRQYVFNPGEQVEFHSQEEVIEHSIRNFQNASEFIDSISHGEYTITWPELNEGNQSLNENNLAGRLTKMRDQLRQFKKEEEKRLWSNEGLTKFSEIVRNHQQNLVELSNEIVRFLSKYLQAQQCGLFILNDTGEKPYLELKACYAYDRKKFAERKIDIGIGLVGQAYLEGETTLLTKVPKGYTYITSGIGETSPSCVLILPMKYNDKIEAIIELASLKKFEEHEIAFLEKAGEFVAAAVQGVRTTERMHTLLRTSQEQTEAMHAQEEEMRQNMEELYSTQEEIQRREQEAAQRILQLEEEQKVLQLKLRQEARLNQENELRNQALANALEKLKEREEMLVRQLQQKQDSNGSR</sequence>
<evidence type="ECO:0000313" key="4">
    <source>
        <dbReference type="EMBL" id="MFD1000782.1"/>
    </source>
</evidence>
<dbReference type="Gene3D" id="3.30.450.40">
    <property type="match status" value="1"/>
</dbReference>
<organism evidence="4 5">
    <name type="scientific">Ohtaekwangia kribbensis</name>
    <dbReference type="NCBI Taxonomy" id="688913"/>
    <lineage>
        <taxon>Bacteria</taxon>
        <taxon>Pseudomonadati</taxon>
        <taxon>Bacteroidota</taxon>
        <taxon>Cytophagia</taxon>
        <taxon>Cytophagales</taxon>
        <taxon>Fulvivirgaceae</taxon>
        <taxon>Ohtaekwangia</taxon>
    </lineage>
</organism>
<proteinExistence type="predicted"/>
<keyword evidence="2" id="KW-0472">Membrane</keyword>
<gene>
    <name evidence="4" type="ORF">ACFQ21_15760</name>
</gene>
<dbReference type="SUPFAM" id="SSF55781">
    <property type="entry name" value="GAF domain-like"/>
    <property type="match status" value="1"/>
</dbReference>
<name>A0ABW3K730_9BACT</name>
<keyword evidence="1" id="KW-0175">Coiled coil</keyword>
<keyword evidence="2" id="KW-1133">Transmembrane helix</keyword>
<feature type="transmembrane region" description="Helical" evidence="2">
    <location>
        <begin position="12"/>
        <end position="31"/>
    </location>
</feature>
<dbReference type="EMBL" id="JBHTKA010000007">
    <property type="protein sequence ID" value="MFD1000782.1"/>
    <property type="molecule type" value="Genomic_DNA"/>
</dbReference>
<evidence type="ECO:0000256" key="2">
    <source>
        <dbReference type="SAM" id="Phobius"/>
    </source>
</evidence>
<keyword evidence="2" id="KW-0812">Transmembrane</keyword>
<feature type="transmembrane region" description="Helical" evidence="2">
    <location>
        <begin position="187"/>
        <end position="205"/>
    </location>
</feature>
<feature type="coiled-coil region" evidence="1">
    <location>
        <begin position="481"/>
        <end position="574"/>
    </location>
</feature>
<dbReference type="Proteomes" id="UP001597112">
    <property type="component" value="Unassembled WGS sequence"/>
</dbReference>
<keyword evidence="5" id="KW-1185">Reference proteome</keyword>
<evidence type="ECO:0000259" key="3">
    <source>
        <dbReference type="SMART" id="SM00065"/>
    </source>
</evidence>
<reference evidence="5" key="1">
    <citation type="journal article" date="2019" name="Int. J. Syst. Evol. Microbiol.">
        <title>The Global Catalogue of Microorganisms (GCM) 10K type strain sequencing project: providing services to taxonomists for standard genome sequencing and annotation.</title>
        <authorList>
            <consortium name="The Broad Institute Genomics Platform"/>
            <consortium name="The Broad Institute Genome Sequencing Center for Infectious Disease"/>
            <person name="Wu L."/>
            <person name="Ma J."/>
        </authorList>
    </citation>
    <scope>NUCLEOTIDE SEQUENCE [LARGE SCALE GENOMIC DNA]</scope>
    <source>
        <strain evidence="5">CCUG 58938</strain>
    </source>
</reference>